<proteinExistence type="predicted"/>
<evidence type="ECO:0000313" key="1">
    <source>
        <dbReference type="EMBL" id="MPM47870.1"/>
    </source>
</evidence>
<organism evidence="1">
    <name type="scientific">bioreactor metagenome</name>
    <dbReference type="NCBI Taxonomy" id="1076179"/>
    <lineage>
        <taxon>unclassified sequences</taxon>
        <taxon>metagenomes</taxon>
        <taxon>ecological metagenomes</taxon>
    </lineage>
</organism>
<gene>
    <name evidence="1" type="ORF">SDC9_94591</name>
</gene>
<name>A0A645A3V7_9ZZZZ</name>
<reference evidence="1" key="1">
    <citation type="submission" date="2019-08" db="EMBL/GenBank/DDBJ databases">
        <authorList>
            <person name="Kucharzyk K."/>
            <person name="Murdoch R.W."/>
            <person name="Higgins S."/>
            <person name="Loffler F."/>
        </authorList>
    </citation>
    <scope>NUCLEOTIDE SEQUENCE</scope>
</reference>
<evidence type="ECO:0008006" key="2">
    <source>
        <dbReference type="Google" id="ProtNLM"/>
    </source>
</evidence>
<dbReference type="AlphaFoldDB" id="A0A645A3V7"/>
<dbReference type="EMBL" id="VSSQ01011855">
    <property type="protein sequence ID" value="MPM47870.1"/>
    <property type="molecule type" value="Genomic_DNA"/>
</dbReference>
<protein>
    <recommendedName>
        <fullName evidence="2">Helix-turn-helix domain-containing protein</fullName>
    </recommendedName>
</protein>
<comment type="caution">
    <text evidence="1">The sequence shown here is derived from an EMBL/GenBank/DDBJ whole genome shotgun (WGS) entry which is preliminary data.</text>
</comment>
<sequence>MDYLTLKEAGVKWGITSRVVNDYCAAGRIASAVKRGNLWLVPSNAEKR</sequence>
<accession>A0A645A3V7</accession>